<dbReference type="Proteomes" id="UP000276215">
    <property type="component" value="Unassembled WGS sequence"/>
</dbReference>
<accession>A0A3N4JQZ3</accession>
<proteinExistence type="predicted"/>
<evidence type="ECO:0000313" key="6">
    <source>
        <dbReference type="Proteomes" id="UP000276215"/>
    </source>
</evidence>
<dbReference type="Pfam" id="PF24883">
    <property type="entry name" value="NPHP3_N"/>
    <property type="match status" value="1"/>
</dbReference>
<protein>
    <recommendedName>
        <fullName evidence="7">NACHT domain-containing protein</fullName>
    </recommendedName>
</protein>
<feature type="domain" description="Nephrocystin 3-like N-terminal" evidence="4">
    <location>
        <begin position="72"/>
        <end position="232"/>
    </location>
</feature>
<reference evidence="5 6" key="1">
    <citation type="journal article" date="2018" name="Nat. Ecol. Evol.">
        <title>Pezizomycetes genomes reveal the molecular basis of ectomycorrhizal truffle lifestyle.</title>
        <authorList>
            <person name="Murat C."/>
            <person name="Payen T."/>
            <person name="Noel B."/>
            <person name="Kuo A."/>
            <person name="Morin E."/>
            <person name="Chen J."/>
            <person name="Kohler A."/>
            <person name="Krizsan K."/>
            <person name="Balestrini R."/>
            <person name="Da Silva C."/>
            <person name="Montanini B."/>
            <person name="Hainaut M."/>
            <person name="Levati E."/>
            <person name="Barry K.W."/>
            <person name="Belfiori B."/>
            <person name="Cichocki N."/>
            <person name="Clum A."/>
            <person name="Dockter R.B."/>
            <person name="Fauchery L."/>
            <person name="Guy J."/>
            <person name="Iotti M."/>
            <person name="Le Tacon F."/>
            <person name="Lindquist E.A."/>
            <person name="Lipzen A."/>
            <person name="Malagnac F."/>
            <person name="Mello A."/>
            <person name="Molinier V."/>
            <person name="Miyauchi S."/>
            <person name="Poulain J."/>
            <person name="Riccioni C."/>
            <person name="Rubini A."/>
            <person name="Sitrit Y."/>
            <person name="Splivallo R."/>
            <person name="Traeger S."/>
            <person name="Wang M."/>
            <person name="Zifcakova L."/>
            <person name="Wipf D."/>
            <person name="Zambonelli A."/>
            <person name="Paolocci F."/>
            <person name="Nowrousian M."/>
            <person name="Ottonello S."/>
            <person name="Baldrian P."/>
            <person name="Spatafora J.W."/>
            <person name="Henrissat B."/>
            <person name="Nagy L.G."/>
            <person name="Aury J.M."/>
            <person name="Wincker P."/>
            <person name="Grigoriev I.V."/>
            <person name="Bonfante P."/>
            <person name="Martin F.M."/>
        </authorList>
    </citation>
    <scope>NUCLEOTIDE SEQUENCE [LARGE SCALE GENOMIC DNA]</scope>
    <source>
        <strain evidence="5 6">120613-1</strain>
    </source>
</reference>
<feature type="region of interest" description="Disordered" evidence="2">
    <location>
        <begin position="1"/>
        <end position="20"/>
    </location>
</feature>
<evidence type="ECO:0000313" key="5">
    <source>
        <dbReference type="EMBL" id="RPB00746.1"/>
    </source>
</evidence>
<dbReference type="InterPro" id="IPR027417">
    <property type="entry name" value="P-loop_NTPase"/>
</dbReference>
<dbReference type="InterPro" id="IPR056884">
    <property type="entry name" value="NPHP3-like_N"/>
</dbReference>
<evidence type="ECO:0000256" key="1">
    <source>
        <dbReference type="ARBA" id="ARBA00022737"/>
    </source>
</evidence>
<name>A0A3N4JQZ3_9PEZI</name>
<gene>
    <name evidence="5" type="ORF">L873DRAFT_1788696</name>
</gene>
<dbReference type="InterPro" id="IPR054471">
    <property type="entry name" value="GPIID_WHD"/>
</dbReference>
<dbReference type="STRING" id="1336337.A0A3N4JQZ3"/>
<keyword evidence="6" id="KW-1185">Reference proteome</keyword>
<evidence type="ECO:0000256" key="2">
    <source>
        <dbReference type="SAM" id="MobiDB-lite"/>
    </source>
</evidence>
<dbReference type="PANTHER" id="PTHR10039:SF16">
    <property type="entry name" value="GPI INOSITOL-DEACYLASE"/>
    <property type="match status" value="1"/>
</dbReference>
<evidence type="ECO:0000259" key="3">
    <source>
        <dbReference type="Pfam" id="PF22939"/>
    </source>
</evidence>
<dbReference type="EMBL" id="ML120377">
    <property type="protein sequence ID" value="RPB00746.1"/>
    <property type="molecule type" value="Genomic_DNA"/>
</dbReference>
<keyword evidence="1" id="KW-0677">Repeat</keyword>
<dbReference type="Gene3D" id="3.40.50.300">
    <property type="entry name" value="P-loop containing nucleotide triphosphate hydrolases"/>
    <property type="match status" value="1"/>
</dbReference>
<dbReference type="AlphaFoldDB" id="A0A3N4JQZ3"/>
<dbReference type="Pfam" id="PF22939">
    <property type="entry name" value="WHD_GPIID"/>
    <property type="match status" value="1"/>
</dbReference>
<feature type="domain" description="GPI inositol-deacylase winged helix" evidence="3">
    <location>
        <begin position="329"/>
        <end position="403"/>
    </location>
</feature>
<dbReference type="PANTHER" id="PTHR10039">
    <property type="entry name" value="AMELOGENIN"/>
    <property type="match status" value="1"/>
</dbReference>
<organism evidence="5 6">
    <name type="scientific">Choiromyces venosus 120613-1</name>
    <dbReference type="NCBI Taxonomy" id="1336337"/>
    <lineage>
        <taxon>Eukaryota</taxon>
        <taxon>Fungi</taxon>
        <taxon>Dikarya</taxon>
        <taxon>Ascomycota</taxon>
        <taxon>Pezizomycotina</taxon>
        <taxon>Pezizomycetes</taxon>
        <taxon>Pezizales</taxon>
        <taxon>Tuberaceae</taxon>
        <taxon>Choiromyces</taxon>
    </lineage>
</organism>
<dbReference type="OrthoDB" id="1577640at2759"/>
<sequence length="453" mass="50750">MDTQGEANPAAHRNSTVMGNNNQNCNNVTASYNTYNGCQLSVSDERGQVVQWLSPLAPKERHRVISVDRVDGVGDWLLQTDGFVGWRGSETQAVNRVLFCCGNPGTGKTYLRHNCEDNGVVACMYCDFHAPGEQPAAGVLAALLKQVVAGLEPILGEIQNVFERANRQVDGRALWLPEIRTMLIKSISSLRQVFICIDALDGFPSKHRPGLWKSLQHIVLECPNTRLFVTGRPHIQGEVREYFNTGAVTVPASLRQEDIGRYLKRRLEIDQYPDAMDKELQAEILKIIPERISKIGRSQMLHDMTKGLNLQSAYSATLARMEEQKGDQAKLGMRALMWISRSHQPLKVEELCHALAVEVGAAYFDLHRVPTPRTLRACTLRLVAIDQQTSTARLMHFTLREYLEGHLNLLTTAHSMIAETCLTYLNTLSVRKLTEIHDDTVLAKPFLENASCH</sequence>
<dbReference type="SUPFAM" id="SSF52540">
    <property type="entry name" value="P-loop containing nucleoside triphosphate hydrolases"/>
    <property type="match status" value="1"/>
</dbReference>
<evidence type="ECO:0000259" key="4">
    <source>
        <dbReference type="Pfam" id="PF24883"/>
    </source>
</evidence>
<evidence type="ECO:0008006" key="7">
    <source>
        <dbReference type="Google" id="ProtNLM"/>
    </source>
</evidence>